<reference evidence="2 3" key="1">
    <citation type="submission" date="2014-11" db="EMBL/GenBank/DDBJ databases">
        <title>A Rickettsiales Symbiont of Amoebae With Ancient Features.</title>
        <authorList>
            <person name="Schulz F."/>
            <person name="Martijn J."/>
            <person name="Wascher F."/>
            <person name="Kostanjsek R."/>
            <person name="Ettema T.J."/>
            <person name="Horn M."/>
        </authorList>
    </citation>
    <scope>NUCLEOTIDE SEQUENCE [LARGE SCALE GENOMIC DNA]</scope>
    <source>
        <strain evidence="2 3">UWC36</strain>
    </source>
</reference>
<evidence type="ECO:0000313" key="2">
    <source>
        <dbReference type="EMBL" id="KIE04357.1"/>
    </source>
</evidence>
<dbReference type="InterPro" id="IPR035437">
    <property type="entry name" value="SNase_OB-fold_sf"/>
</dbReference>
<protein>
    <recommendedName>
        <fullName evidence="1">TNase-like domain-containing protein</fullName>
    </recommendedName>
</protein>
<dbReference type="Pfam" id="PF00565">
    <property type="entry name" value="SNase"/>
    <property type="match status" value="1"/>
</dbReference>
<comment type="caution">
    <text evidence="2">The sequence shown here is derived from an EMBL/GenBank/DDBJ whole genome shotgun (WGS) entry which is preliminary data.</text>
</comment>
<dbReference type="Gene3D" id="2.40.50.90">
    <property type="match status" value="1"/>
</dbReference>
<name>A0A0C1MQQ4_9RICK</name>
<accession>A0A0C1MQQ4</accession>
<feature type="domain" description="TNase-like" evidence="1">
    <location>
        <begin position="3"/>
        <end position="57"/>
    </location>
</feature>
<dbReference type="InterPro" id="IPR016071">
    <property type="entry name" value="Staphylococal_nuclease_OB-fold"/>
</dbReference>
<dbReference type="Proteomes" id="UP000031258">
    <property type="component" value="Unassembled WGS sequence"/>
</dbReference>
<dbReference type="OrthoDB" id="9805504at2"/>
<dbReference type="SUPFAM" id="SSF50199">
    <property type="entry name" value="Staphylococcal nuclease"/>
    <property type="match status" value="1"/>
</dbReference>
<proteinExistence type="predicted"/>
<dbReference type="AlphaFoldDB" id="A0A0C1MQQ4"/>
<dbReference type="RefSeq" id="WP_084212929.1">
    <property type="nucleotide sequence ID" value="NZ_JSWE01000203.1"/>
</dbReference>
<sequence length="61" mass="7480">MEVKDYLVKLVNQNKVFCFSKNKDRYRREVSICYNHKFQSINAEMVRNRYAVAYTKYISLY</sequence>
<keyword evidence="3" id="KW-1185">Reference proteome</keyword>
<evidence type="ECO:0000313" key="3">
    <source>
        <dbReference type="Proteomes" id="UP000031258"/>
    </source>
</evidence>
<evidence type="ECO:0000259" key="1">
    <source>
        <dbReference type="Pfam" id="PF00565"/>
    </source>
</evidence>
<gene>
    <name evidence="2" type="ORF">NF27_IK00030</name>
</gene>
<dbReference type="EMBL" id="JSWE01000203">
    <property type="protein sequence ID" value="KIE04357.1"/>
    <property type="molecule type" value="Genomic_DNA"/>
</dbReference>
<organism evidence="2 3">
    <name type="scientific">Candidatus Jidaibacter acanthamoebae</name>
    <dbReference type="NCBI Taxonomy" id="86105"/>
    <lineage>
        <taxon>Bacteria</taxon>
        <taxon>Pseudomonadati</taxon>
        <taxon>Pseudomonadota</taxon>
        <taxon>Alphaproteobacteria</taxon>
        <taxon>Rickettsiales</taxon>
        <taxon>Candidatus Midichloriaceae</taxon>
        <taxon>Candidatus Jidaibacter</taxon>
    </lineage>
</organism>